<keyword evidence="2" id="KW-1185">Reference proteome</keyword>
<dbReference type="Proteomes" id="UP000199518">
    <property type="component" value="Unassembled WGS sequence"/>
</dbReference>
<evidence type="ECO:0000313" key="1">
    <source>
        <dbReference type="EMBL" id="SFJ51774.1"/>
    </source>
</evidence>
<sequence>MLTTRHLAVIQAALQFFDEEFSPHEPDISAPYFDKPLSTPLTAEEVRQLRTALQSCRLAYAVCDLQGEEFLELQLEPSLERVTTAAAQAGRVATVLLWDAPA</sequence>
<reference evidence="2" key="1">
    <citation type="submission" date="2016-10" db="EMBL/GenBank/DDBJ databases">
        <authorList>
            <person name="Varghese N."/>
            <person name="Submissions S."/>
        </authorList>
    </citation>
    <scope>NUCLEOTIDE SEQUENCE [LARGE SCALE GENOMIC DNA]</scope>
    <source>
        <strain evidence="2">DSM 26348</strain>
    </source>
</reference>
<dbReference type="OrthoDB" id="217748at2"/>
<dbReference type="AlphaFoldDB" id="A0A1I3RYR6"/>
<dbReference type="EMBL" id="FOQD01000022">
    <property type="protein sequence ID" value="SFJ51774.1"/>
    <property type="molecule type" value="Genomic_DNA"/>
</dbReference>
<protein>
    <submittedName>
        <fullName evidence="1">Uncharacterized protein</fullName>
    </submittedName>
</protein>
<dbReference type="STRING" id="1576369.SAMN05421753_12256"/>
<evidence type="ECO:0000313" key="2">
    <source>
        <dbReference type="Proteomes" id="UP000199518"/>
    </source>
</evidence>
<name>A0A1I3RYR6_9PLAN</name>
<organism evidence="1 2">
    <name type="scientific">Planctomicrobium piriforme</name>
    <dbReference type="NCBI Taxonomy" id="1576369"/>
    <lineage>
        <taxon>Bacteria</taxon>
        <taxon>Pseudomonadati</taxon>
        <taxon>Planctomycetota</taxon>
        <taxon>Planctomycetia</taxon>
        <taxon>Planctomycetales</taxon>
        <taxon>Planctomycetaceae</taxon>
        <taxon>Planctomicrobium</taxon>
    </lineage>
</organism>
<dbReference type="RefSeq" id="WP_092056401.1">
    <property type="nucleotide sequence ID" value="NZ_FOQD01000022.1"/>
</dbReference>
<accession>A0A1I3RYR6</accession>
<proteinExistence type="predicted"/>
<gene>
    <name evidence="1" type="ORF">SAMN05421753_12256</name>
</gene>